<name>V4W4P5_CITCL</name>
<organism evidence="15 16">
    <name type="scientific">Citrus clementina</name>
    <name type="common">Clementine</name>
    <name type="synonym">Citrus deliciosa x Citrus sinensis</name>
    <dbReference type="NCBI Taxonomy" id="85681"/>
    <lineage>
        <taxon>Eukaryota</taxon>
        <taxon>Viridiplantae</taxon>
        <taxon>Streptophyta</taxon>
        <taxon>Embryophyta</taxon>
        <taxon>Tracheophyta</taxon>
        <taxon>Spermatophyta</taxon>
        <taxon>Magnoliopsida</taxon>
        <taxon>eudicotyledons</taxon>
        <taxon>Gunneridae</taxon>
        <taxon>Pentapetalae</taxon>
        <taxon>rosids</taxon>
        <taxon>malvids</taxon>
        <taxon>Sapindales</taxon>
        <taxon>Rutaceae</taxon>
        <taxon>Aurantioideae</taxon>
        <taxon>Citrus</taxon>
    </lineage>
</organism>
<dbReference type="PROSITE" id="PS51450">
    <property type="entry name" value="LRR"/>
    <property type="match status" value="3"/>
</dbReference>
<dbReference type="InterPro" id="IPR001611">
    <property type="entry name" value="Leu-rich_rpt"/>
</dbReference>
<evidence type="ECO:0000256" key="9">
    <source>
        <dbReference type="ARBA" id="ARBA00023136"/>
    </source>
</evidence>
<keyword evidence="4" id="KW-0433">Leucine-rich repeat</keyword>
<evidence type="ECO:0000256" key="11">
    <source>
        <dbReference type="ARBA" id="ARBA00023180"/>
    </source>
</evidence>
<evidence type="ECO:0000256" key="5">
    <source>
        <dbReference type="ARBA" id="ARBA00022692"/>
    </source>
</evidence>
<dbReference type="AlphaFoldDB" id="V4W4P5"/>
<reference evidence="15 16" key="1">
    <citation type="submission" date="2013-10" db="EMBL/GenBank/DDBJ databases">
        <authorList>
            <consortium name="International Citrus Genome Consortium"/>
            <person name="Jenkins J."/>
            <person name="Schmutz J."/>
            <person name="Prochnik S."/>
            <person name="Rokhsar D."/>
            <person name="Gmitter F."/>
            <person name="Ollitrault P."/>
            <person name="Machado M."/>
            <person name="Talon M."/>
            <person name="Wincker P."/>
            <person name="Jaillon O."/>
            <person name="Morgante M."/>
        </authorList>
    </citation>
    <scope>NUCLEOTIDE SEQUENCE</scope>
    <source>
        <strain evidence="16">cv. Clemenules</strain>
    </source>
</reference>
<evidence type="ECO:0000256" key="8">
    <source>
        <dbReference type="ARBA" id="ARBA00022989"/>
    </source>
</evidence>
<dbReference type="Gramene" id="ESR61019">
    <property type="protein sequence ID" value="ESR61019"/>
    <property type="gene ID" value="CICLE_v100140162mg"/>
</dbReference>
<evidence type="ECO:0000313" key="15">
    <source>
        <dbReference type="EMBL" id="ESR61019.1"/>
    </source>
</evidence>
<dbReference type="InterPro" id="IPR046956">
    <property type="entry name" value="RLP23-like"/>
</dbReference>
<feature type="transmembrane region" description="Helical" evidence="12">
    <location>
        <begin position="811"/>
        <end position="838"/>
    </location>
</feature>
<dbReference type="Pfam" id="PF13855">
    <property type="entry name" value="LRR_8"/>
    <property type="match status" value="3"/>
</dbReference>
<evidence type="ECO:0000256" key="10">
    <source>
        <dbReference type="ARBA" id="ARBA00023170"/>
    </source>
</evidence>
<evidence type="ECO:0000256" key="3">
    <source>
        <dbReference type="ARBA" id="ARBA00022475"/>
    </source>
</evidence>
<evidence type="ECO:0000256" key="2">
    <source>
        <dbReference type="ARBA" id="ARBA00009592"/>
    </source>
</evidence>
<dbReference type="SMART" id="SM00365">
    <property type="entry name" value="LRR_SD22"/>
    <property type="match status" value="4"/>
</dbReference>
<dbReference type="InParanoid" id="V4W4P5"/>
<keyword evidence="16" id="KW-1185">Reference proteome</keyword>
<dbReference type="KEGG" id="cic:CICLE_v100140162m"/>
<evidence type="ECO:0000256" key="4">
    <source>
        <dbReference type="ARBA" id="ARBA00022614"/>
    </source>
</evidence>
<dbReference type="GO" id="GO:0009791">
    <property type="term" value="P:post-embryonic development"/>
    <property type="evidence" value="ECO:0007669"/>
    <property type="project" value="UniProtKB-ARBA"/>
</dbReference>
<dbReference type="InterPro" id="IPR013210">
    <property type="entry name" value="LRR_N_plant-typ"/>
</dbReference>
<proteinExistence type="inferred from homology"/>
<feature type="domain" description="Disease resistance R13L4/SHOC-2-like LRR" evidence="14">
    <location>
        <begin position="259"/>
        <end position="362"/>
    </location>
</feature>
<dbReference type="SUPFAM" id="SSF52058">
    <property type="entry name" value="L domain-like"/>
    <property type="match status" value="3"/>
</dbReference>
<keyword evidence="8 12" id="KW-1133">Transmembrane helix</keyword>
<evidence type="ECO:0000256" key="7">
    <source>
        <dbReference type="ARBA" id="ARBA00022737"/>
    </source>
</evidence>
<keyword evidence="6" id="KW-0732">Signal</keyword>
<dbReference type="OMA" id="ELDINTC"/>
<protein>
    <submittedName>
        <fullName evidence="15">Uncharacterized protein</fullName>
    </submittedName>
</protein>
<dbReference type="FunCoup" id="V4W4P5">
    <property type="interactions" value="137"/>
</dbReference>
<accession>V4W4P5</accession>
<feature type="domain" description="Leucine-rich repeat-containing N-terminal plant-type" evidence="13">
    <location>
        <begin position="29"/>
        <end position="80"/>
    </location>
</feature>
<dbReference type="Pfam" id="PF00560">
    <property type="entry name" value="LRR_1"/>
    <property type="match status" value="4"/>
</dbReference>
<feature type="non-terminal residue" evidence="15">
    <location>
        <position position="872"/>
    </location>
</feature>
<keyword evidence="3" id="KW-1003">Cell membrane</keyword>
<keyword evidence="11" id="KW-0325">Glycoprotein</keyword>
<comment type="similarity">
    <text evidence="2">Belongs to the RLP family.</text>
</comment>
<dbReference type="GO" id="GO:0005886">
    <property type="term" value="C:plasma membrane"/>
    <property type="evidence" value="ECO:0007669"/>
    <property type="project" value="UniProtKB-SubCell"/>
</dbReference>
<dbReference type="FunFam" id="3.80.10.10:FF:000233">
    <property type="entry name" value="Leucine-rich repeat receptor-like protein kinase TDR"/>
    <property type="match status" value="1"/>
</dbReference>
<dbReference type="EMBL" id="KI536312">
    <property type="protein sequence ID" value="ESR61019.1"/>
    <property type="molecule type" value="Genomic_DNA"/>
</dbReference>
<gene>
    <name evidence="15" type="ORF">CICLE_v100140162mg</name>
</gene>
<comment type="subcellular location">
    <subcellularLocation>
        <location evidence="1">Cell membrane</location>
        <topology evidence="1">Single-pass type I membrane protein</topology>
    </subcellularLocation>
</comment>
<dbReference type="eggNOG" id="KOG0619">
    <property type="taxonomic scope" value="Eukaryota"/>
</dbReference>
<keyword evidence="5 12" id="KW-0812">Transmembrane</keyword>
<evidence type="ECO:0000259" key="14">
    <source>
        <dbReference type="Pfam" id="PF23598"/>
    </source>
</evidence>
<sequence>MASLRVFGRNKRISSEISGLSPPIKPLCHDHERSALLNFKESLVINQTASSDPSAYPKVASWNLDEKNKDCCSWDGVKCNEDTGHVVELDLASCCLYGSIKSTSSLFQLVYLQRLSLFDNNFNFSEIPSEILNFSRLTHLNLSQSYFSGQIPAELLELSNLEVLDLSFCNFDNFYLKLQKPGLANLAENLTNLKALNLINVDISSTVPHILANLSSLRILSLSGCGLQDIFQLPNLQFLGLVYNVDLTGYFPQFQKSSPLEDLRLSYTRFSGNIPDSIENLQSLSYLDIRECSFVGKIPSSLGNLTKLEYLYLSGNGFSNELPTSIGNLASLIILDVSSFNISGILQASLGNLTQLRSLQIFGSNLVGEIPSVFMNLTQLIDLDLSQNQLTGPIRYWLMNLKKLSFLNLGFNQLSGHIPVEIENLTQLQSLFLSSNQLEGSIPSSIFELRNLERLDLSFNNLSGIVDLNILNGLHALDLSYNNLSGMLPECLGNFSVALSVLKLQSNNFQGSIPQTFMKRTNLAMIDLSNNSLRGRIPKSLANCVKLKFVHLRNNRITDVFPSWLGTLPELEVLVLKSNNFHGEIKEPGTSFDFSKLRIIDLSHNRFGGNLPSKHFDCWSSMKYVNASKLTYMHETSTPEFIGFNYYIVDSLKNGIFDYSLTLSNEGTEMVFEKVSNFITAVILSNNNFVGEIPSSIANLKGLRTLNLSNNNLEGHIPSSLSNLTVLESLDLSNNKLSGQIPHQLGELTTLEVFSVSHNHLTGPIPHEKQFLTFDNGSFNGNPGLCGQPLSKNCEENSEASPSKGAPHSEFLFAFGWKTVLIGYASGTIIGVVVGHIFSTRKYEWLAKTFRLPSKMSSSNKIAGKAPRWFLN</sequence>
<evidence type="ECO:0000259" key="13">
    <source>
        <dbReference type="Pfam" id="PF08263"/>
    </source>
</evidence>
<evidence type="ECO:0000256" key="12">
    <source>
        <dbReference type="SAM" id="Phobius"/>
    </source>
</evidence>
<dbReference type="SMART" id="SM00369">
    <property type="entry name" value="LRR_TYP"/>
    <property type="match status" value="9"/>
</dbReference>
<dbReference type="PRINTS" id="PR00019">
    <property type="entry name" value="LEURICHRPT"/>
</dbReference>
<dbReference type="InterPro" id="IPR032675">
    <property type="entry name" value="LRR_dom_sf"/>
</dbReference>
<evidence type="ECO:0000313" key="16">
    <source>
        <dbReference type="Proteomes" id="UP000030687"/>
    </source>
</evidence>
<dbReference type="InterPro" id="IPR003591">
    <property type="entry name" value="Leu-rich_rpt_typical-subtyp"/>
</dbReference>
<evidence type="ECO:0000256" key="6">
    <source>
        <dbReference type="ARBA" id="ARBA00022729"/>
    </source>
</evidence>
<dbReference type="InterPro" id="IPR055414">
    <property type="entry name" value="LRR_R13L4/SHOC2-like"/>
</dbReference>
<dbReference type="Pfam" id="PF23598">
    <property type="entry name" value="LRR_14"/>
    <property type="match status" value="1"/>
</dbReference>
<dbReference type="PANTHER" id="PTHR48061:SF36">
    <property type="entry name" value="RECEPTOR-LIKE PROTEIN 12"/>
    <property type="match status" value="1"/>
</dbReference>
<evidence type="ECO:0000256" key="1">
    <source>
        <dbReference type="ARBA" id="ARBA00004251"/>
    </source>
</evidence>
<dbReference type="FunFam" id="3.80.10.10:FF:000213">
    <property type="entry name" value="Tyrosine-sulfated glycopeptide receptor 1"/>
    <property type="match status" value="1"/>
</dbReference>
<keyword evidence="7" id="KW-0677">Repeat</keyword>
<keyword evidence="10" id="KW-0675">Receptor</keyword>
<dbReference type="Gene3D" id="3.80.10.10">
    <property type="entry name" value="Ribonuclease Inhibitor"/>
    <property type="match status" value="6"/>
</dbReference>
<keyword evidence="9 12" id="KW-0472">Membrane</keyword>
<dbReference type="Proteomes" id="UP000030687">
    <property type="component" value="Unassembled WGS sequence"/>
</dbReference>
<dbReference type="PANTHER" id="PTHR48061">
    <property type="entry name" value="LEUCINE-RICH REPEAT RECEPTOR PROTEIN KINASE EMS1-LIKE-RELATED"/>
    <property type="match status" value="1"/>
</dbReference>
<dbReference type="Pfam" id="PF08263">
    <property type="entry name" value="LRRNT_2"/>
    <property type="match status" value="1"/>
</dbReference>